<comment type="caution">
    <text evidence="6">The sequence shown here is derived from an EMBL/GenBank/DDBJ whole genome shotgun (WGS) entry which is preliminary data.</text>
</comment>
<dbReference type="PANTHER" id="PTHR42978">
    <property type="entry name" value="QUORUM-QUENCHING LACTONASE YTNP-RELATED-RELATED"/>
    <property type="match status" value="1"/>
</dbReference>
<dbReference type="AlphaFoldDB" id="A0A1A3NL85"/>
<proteinExistence type="inferred from homology"/>
<dbReference type="PANTHER" id="PTHR42978:SF7">
    <property type="entry name" value="METALLO-HYDROLASE RV2300C-RELATED"/>
    <property type="match status" value="1"/>
</dbReference>
<comment type="similarity">
    <text evidence="2">Belongs to the metallo-beta-lactamase superfamily.</text>
</comment>
<evidence type="ECO:0000256" key="5">
    <source>
        <dbReference type="ARBA" id="ARBA00022833"/>
    </source>
</evidence>
<evidence type="ECO:0008006" key="8">
    <source>
        <dbReference type="Google" id="ProtNLM"/>
    </source>
</evidence>
<dbReference type="Proteomes" id="UP000093928">
    <property type="component" value="Unassembled WGS sequence"/>
</dbReference>
<dbReference type="InterPro" id="IPR036866">
    <property type="entry name" value="RibonucZ/Hydroxyglut_hydro"/>
</dbReference>
<accession>A0A1A3NL85</accession>
<evidence type="ECO:0000256" key="4">
    <source>
        <dbReference type="ARBA" id="ARBA00022801"/>
    </source>
</evidence>
<dbReference type="EMBL" id="LZLS01000184">
    <property type="protein sequence ID" value="OBK22903.1"/>
    <property type="molecule type" value="Genomic_DNA"/>
</dbReference>
<comment type="cofactor">
    <cofactor evidence="1">
        <name>Zn(2+)</name>
        <dbReference type="ChEBI" id="CHEBI:29105"/>
    </cofactor>
</comment>
<dbReference type="SUPFAM" id="SSF56281">
    <property type="entry name" value="Metallo-hydrolase/oxidoreductase"/>
    <property type="match status" value="1"/>
</dbReference>
<dbReference type="Gene3D" id="3.60.15.10">
    <property type="entry name" value="Ribonuclease Z/Hydroxyacylglutathione hydrolase-like"/>
    <property type="match status" value="1"/>
</dbReference>
<gene>
    <name evidence="6" type="ORF">A5634_06940</name>
</gene>
<keyword evidence="5" id="KW-0862">Zinc</keyword>
<evidence type="ECO:0000313" key="6">
    <source>
        <dbReference type="EMBL" id="OBK22903.1"/>
    </source>
</evidence>
<evidence type="ECO:0000256" key="2">
    <source>
        <dbReference type="ARBA" id="ARBA00007749"/>
    </source>
</evidence>
<dbReference type="OrthoDB" id="3196337at2"/>
<name>A0A1A3NL85_MYCAS</name>
<organism evidence="6 7">
    <name type="scientific">Mycobacterium asiaticum</name>
    <dbReference type="NCBI Taxonomy" id="1790"/>
    <lineage>
        <taxon>Bacteria</taxon>
        <taxon>Bacillati</taxon>
        <taxon>Actinomycetota</taxon>
        <taxon>Actinomycetes</taxon>
        <taxon>Mycobacteriales</taxon>
        <taxon>Mycobacteriaceae</taxon>
        <taxon>Mycobacterium</taxon>
    </lineage>
</organism>
<keyword evidence="3" id="KW-0479">Metal-binding</keyword>
<dbReference type="InterPro" id="IPR051013">
    <property type="entry name" value="MBL_superfamily_lactonases"/>
</dbReference>
<protein>
    <recommendedName>
        <fullName evidence="8">Metallo-beta-lactamase domain-containing protein</fullName>
    </recommendedName>
</protein>
<dbReference type="GO" id="GO:0046872">
    <property type="term" value="F:metal ion binding"/>
    <property type="evidence" value="ECO:0007669"/>
    <property type="project" value="UniProtKB-KW"/>
</dbReference>
<dbReference type="RefSeq" id="WP_065145837.1">
    <property type="nucleotide sequence ID" value="NZ_LZLS01000184.1"/>
</dbReference>
<dbReference type="GO" id="GO:0016787">
    <property type="term" value="F:hydrolase activity"/>
    <property type="evidence" value="ECO:0007669"/>
    <property type="project" value="UniProtKB-KW"/>
</dbReference>
<reference evidence="6 7" key="1">
    <citation type="submission" date="2016-06" db="EMBL/GenBank/DDBJ databases">
        <authorList>
            <person name="Kjaerup R.B."/>
            <person name="Dalgaard T.S."/>
            <person name="Juul-Madsen H.R."/>
        </authorList>
    </citation>
    <scope>NUCLEOTIDE SEQUENCE [LARGE SCALE GENOMIC DNA]</scope>
    <source>
        <strain evidence="6 7">1165133.8</strain>
    </source>
</reference>
<evidence type="ECO:0000256" key="1">
    <source>
        <dbReference type="ARBA" id="ARBA00001947"/>
    </source>
</evidence>
<keyword evidence="4" id="KW-0378">Hydrolase</keyword>
<evidence type="ECO:0000313" key="7">
    <source>
        <dbReference type="Proteomes" id="UP000093928"/>
    </source>
</evidence>
<sequence length="368" mass="41282">MTSTQSATVRPIPEFDGVHEVWPRGDRLEAVRSAARRYQERFLSQGQVKAIKSIDIVAAPYPARFAFQGYSVNLNPFITIINRMMVIQFEGFDGQLKTLIWEPTVAAGSAEAPFYNKIRKFGDALHVGRFFTKYFNDPDDVLPSLGLSNEDVDYVSFDHLHVQDVRMIMGSTEPIEGEAKPRDPVFPNAKLLVHHKELATFEALHPMQWAWYVENGMAGVPADRLEVFDGDVELGVGVSLLWTPGHTDGNHSLCVNTPDGVWVCSENGMAPDNWQPELSTIPGVKQQAAFYGREVVLNANTLEDTLDQYDSMVKEKTMASYAQQDSRWVQVIPSSQCVSWKRQWPLIPTYSHAPLNYGTIVKPGRHAA</sequence>
<evidence type="ECO:0000256" key="3">
    <source>
        <dbReference type="ARBA" id="ARBA00022723"/>
    </source>
</evidence>